<dbReference type="RefSeq" id="WP_054803771.1">
    <property type="nucleotide sequence ID" value="NZ_CP019445.1"/>
</dbReference>
<protein>
    <submittedName>
        <fullName evidence="1">DNA polymerase V</fullName>
    </submittedName>
</protein>
<organism evidence="1 2">
    <name type="scientific">Kosakonia cowanii JCM 10956 = DSM 18146</name>
    <dbReference type="NCBI Taxonomy" id="1300165"/>
    <lineage>
        <taxon>Bacteria</taxon>
        <taxon>Pseudomonadati</taxon>
        <taxon>Pseudomonadota</taxon>
        <taxon>Gammaproteobacteria</taxon>
        <taxon>Enterobacterales</taxon>
        <taxon>Enterobacteriaceae</taxon>
        <taxon>Kosakonia</taxon>
    </lineage>
</organism>
<gene>
    <name evidence="1" type="ORF">BWI95_16935</name>
</gene>
<name>A0A807LH60_9ENTR</name>
<reference evidence="1 2" key="1">
    <citation type="submission" date="2017-01" db="EMBL/GenBank/DDBJ databases">
        <authorList>
            <person name="Cao J.-M."/>
        </authorList>
    </citation>
    <scope>NUCLEOTIDE SEQUENCE [LARGE SCALE GENOMIC DNA]</scope>
    <source>
        <strain evidence="1 2">888-76</strain>
    </source>
</reference>
<dbReference type="AlphaFoldDB" id="A0A807LH60"/>
<sequence>MPRRDDIETAFRQAIVMEPSGRRTVTTENFVKTLLSFNWDWSPRQANQWIEVHVSTFKDISQQEGELRTFMMYNPNGGL</sequence>
<evidence type="ECO:0000313" key="1">
    <source>
        <dbReference type="EMBL" id="APZ06609.1"/>
    </source>
</evidence>
<dbReference type="KEGG" id="kco:BWI95_16935"/>
<dbReference type="Proteomes" id="UP000187148">
    <property type="component" value="Chromosome"/>
</dbReference>
<evidence type="ECO:0000313" key="2">
    <source>
        <dbReference type="Proteomes" id="UP000187148"/>
    </source>
</evidence>
<keyword evidence="2" id="KW-1185">Reference proteome</keyword>
<proteinExistence type="predicted"/>
<accession>A0A807LH60</accession>
<dbReference type="EMBL" id="CP019445">
    <property type="protein sequence ID" value="APZ06609.1"/>
    <property type="molecule type" value="Genomic_DNA"/>
</dbReference>